<protein>
    <submittedName>
        <fullName evidence="1">Uncharacterized protein</fullName>
    </submittedName>
</protein>
<reference evidence="2" key="2">
    <citation type="submission" date="2010-04" db="EMBL/GenBank/DDBJ databases">
        <authorList>
            <person name="Buell R."/>
            <person name="Hamilton J."/>
            <person name="Hostetler J."/>
        </authorList>
    </citation>
    <scope>NUCLEOTIDE SEQUENCE [LARGE SCALE GENOMIC DNA]</scope>
    <source>
        <strain evidence="2">DAOM:BR144</strain>
    </source>
</reference>
<reference evidence="2" key="1">
    <citation type="journal article" date="2010" name="Genome Biol.">
        <title>Genome sequence of the necrotrophic plant pathogen Pythium ultimum reveals original pathogenicity mechanisms and effector repertoire.</title>
        <authorList>
            <person name="Levesque C.A."/>
            <person name="Brouwer H."/>
            <person name="Cano L."/>
            <person name="Hamilton J.P."/>
            <person name="Holt C."/>
            <person name="Huitema E."/>
            <person name="Raffaele S."/>
            <person name="Robideau G.P."/>
            <person name="Thines M."/>
            <person name="Win J."/>
            <person name="Zerillo M.M."/>
            <person name="Beakes G.W."/>
            <person name="Boore J.L."/>
            <person name="Busam D."/>
            <person name="Dumas B."/>
            <person name="Ferriera S."/>
            <person name="Fuerstenberg S.I."/>
            <person name="Gachon C.M."/>
            <person name="Gaulin E."/>
            <person name="Govers F."/>
            <person name="Grenville-Briggs L."/>
            <person name="Horner N."/>
            <person name="Hostetler J."/>
            <person name="Jiang R.H."/>
            <person name="Johnson J."/>
            <person name="Krajaejun T."/>
            <person name="Lin H."/>
            <person name="Meijer H.J."/>
            <person name="Moore B."/>
            <person name="Morris P."/>
            <person name="Phuntmart V."/>
            <person name="Puiu D."/>
            <person name="Shetty J."/>
            <person name="Stajich J.E."/>
            <person name="Tripathy S."/>
            <person name="Wawra S."/>
            <person name="van West P."/>
            <person name="Whitty B.R."/>
            <person name="Coutinho P.M."/>
            <person name="Henrissat B."/>
            <person name="Martin F."/>
            <person name="Thomas P.D."/>
            <person name="Tyler B.M."/>
            <person name="De Vries R.P."/>
            <person name="Kamoun S."/>
            <person name="Yandell M."/>
            <person name="Tisserat N."/>
            <person name="Buell C.R."/>
        </authorList>
    </citation>
    <scope>NUCLEOTIDE SEQUENCE</scope>
    <source>
        <strain evidence="2">DAOM:BR144</strain>
    </source>
</reference>
<organism evidence="1 2">
    <name type="scientific">Globisporangium ultimum (strain ATCC 200006 / CBS 805.95 / DAOM BR144)</name>
    <name type="common">Pythium ultimum</name>
    <dbReference type="NCBI Taxonomy" id="431595"/>
    <lineage>
        <taxon>Eukaryota</taxon>
        <taxon>Sar</taxon>
        <taxon>Stramenopiles</taxon>
        <taxon>Oomycota</taxon>
        <taxon>Peronosporomycetes</taxon>
        <taxon>Pythiales</taxon>
        <taxon>Pythiaceae</taxon>
        <taxon>Globisporangium</taxon>
    </lineage>
</organism>
<dbReference type="VEuPathDB" id="FungiDB:PYU1_G000595"/>
<dbReference type="HOGENOM" id="CLU_967994_0_0_1"/>
<dbReference type="GO" id="GO:0008168">
    <property type="term" value="F:methyltransferase activity"/>
    <property type="evidence" value="ECO:0007669"/>
    <property type="project" value="InterPro"/>
</dbReference>
<dbReference type="GO" id="GO:0003676">
    <property type="term" value="F:nucleic acid binding"/>
    <property type="evidence" value="ECO:0007669"/>
    <property type="project" value="InterPro"/>
</dbReference>
<dbReference type="EnsemblProtists" id="PYU1_T000595">
    <property type="protein sequence ID" value="PYU1_T000595"/>
    <property type="gene ID" value="PYU1_G000595"/>
</dbReference>
<accession>K3W6K4</accession>
<dbReference type="PANTHER" id="PTHR12829:SF4">
    <property type="entry name" value="N(6)-ADENINE-SPECIFIC METHYLTRANSFERASE METTL4"/>
    <property type="match status" value="1"/>
</dbReference>
<dbReference type="Pfam" id="PF05063">
    <property type="entry name" value="MT-A70"/>
    <property type="match status" value="1"/>
</dbReference>
<dbReference type="AlphaFoldDB" id="K3W6K4"/>
<dbReference type="InterPro" id="IPR007757">
    <property type="entry name" value="MT-A70-like"/>
</dbReference>
<dbReference type="EMBL" id="GL376620">
    <property type="status" value="NOT_ANNOTATED_CDS"/>
    <property type="molecule type" value="Genomic_DNA"/>
</dbReference>
<dbReference type="GO" id="GO:0032259">
    <property type="term" value="P:methylation"/>
    <property type="evidence" value="ECO:0007669"/>
    <property type="project" value="InterPro"/>
</dbReference>
<sequence length="288" mass="32358">MATKQVQRWERCRVNHLAVVHAYYGDRMRVKSGSLQIPEKAYFVSAQSTNPKTLRKASRKRARELVRQEERIAAGTFVPLDEALKAELLQAHEDFLSEGDLAEIVPVRAKNGDADDRTCGFEDEITTATATIASDDKLHTNDTDDFQIVAMQDSGGRVLLPARASFAMRDVRSLTDLPLGRFKLIVMDPPWENKSVGRSKRYTTFHHTELLKIDICSLADTDEHGAAAMGVHVPYDVVLAQNAWKLELFARELRPGWTSIGNEVLKFQTASLFETAPSKSIDIMDKER</sequence>
<dbReference type="eggNOG" id="KOG2356">
    <property type="taxonomic scope" value="Eukaryota"/>
</dbReference>
<evidence type="ECO:0000313" key="1">
    <source>
        <dbReference type="EnsemblProtists" id="PYU1_T000595"/>
    </source>
</evidence>
<reference evidence="1" key="3">
    <citation type="submission" date="2015-02" db="UniProtKB">
        <authorList>
            <consortium name="EnsemblProtists"/>
        </authorList>
    </citation>
    <scope>IDENTIFICATION</scope>
    <source>
        <strain evidence="1">DAOM BR144</strain>
    </source>
</reference>
<name>K3W6K4_GLOUD</name>
<dbReference type="PANTHER" id="PTHR12829">
    <property type="entry name" value="N6-ADENOSINE-METHYLTRANSFERASE"/>
    <property type="match status" value="1"/>
</dbReference>
<dbReference type="Proteomes" id="UP000019132">
    <property type="component" value="Unassembled WGS sequence"/>
</dbReference>
<dbReference type="GO" id="GO:0005634">
    <property type="term" value="C:nucleus"/>
    <property type="evidence" value="ECO:0007669"/>
    <property type="project" value="TreeGrafter"/>
</dbReference>
<keyword evidence="2" id="KW-1185">Reference proteome</keyword>
<proteinExistence type="predicted"/>
<dbReference type="InParanoid" id="K3W6K4"/>
<evidence type="ECO:0000313" key="2">
    <source>
        <dbReference type="Proteomes" id="UP000019132"/>
    </source>
</evidence>
<dbReference type="InterPro" id="IPR002052">
    <property type="entry name" value="DNA_methylase_N6_adenine_CS"/>
</dbReference>
<dbReference type="PROSITE" id="PS00092">
    <property type="entry name" value="N6_MTASE"/>
    <property type="match status" value="1"/>
</dbReference>